<dbReference type="GO" id="GO:0016787">
    <property type="term" value="F:hydrolase activity"/>
    <property type="evidence" value="ECO:0007669"/>
    <property type="project" value="UniProtKB-KW"/>
</dbReference>
<keyword evidence="1" id="KW-0378">Hydrolase</keyword>
<dbReference type="AlphaFoldDB" id="A0A6J5ZXV3"/>
<organism evidence="3">
    <name type="scientific">freshwater metagenome</name>
    <dbReference type="NCBI Taxonomy" id="449393"/>
    <lineage>
        <taxon>unclassified sequences</taxon>
        <taxon>metagenomes</taxon>
        <taxon>ecological metagenomes</taxon>
    </lineage>
</organism>
<dbReference type="Pfam" id="PF07859">
    <property type="entry name" value="Abhydrolase_3"/>
    <property type="match status" value="1"/>
</dbReference>
<sequence length="319" mass="34487">MQLWTDEIEAMRPEARAVVDAGMALVAEAFASDGEPPKDLLGQVQQMRRTFERTFAPLPEAIVRDIAGVSCRTFLPDGPASSVYVHFHGGGMIIGAPEMGDSTNLDLCRRFGMAVVSVGYRKAPEHPFPAGPDDGIAVVKWVIENGISEYGSNRIIVGGESAGGYMAAAVALRMRDELNASDNLMGANLVFGVHDWGRSPSQRGLRVLDVPDLLSPEGMAMFGDCYLPDMTIEERRSPNVSPLFADLQNLCPAFMSVGTADHLLDDTLMLAPRWAAAGNEVELFVAPEMPHGFQAFPCGITSAWAAALFDWFARLLANQ</sequence>
<dbReference type="EMBL" id="CAESAL010000095">
    <property type="protein sequence ID" value="CAB4346212.1"/>
    <property type="molecule type" value="Genomic_DNA"/>
</dbReference>
<evidence type="ECO:0000313" key="3">
    <source>
        <dbReference type="EMBL" id="CAB4346212.1"/>
    </source>
</evidence>
<name>A0A6J5ZXV3_9ZZZZ</name>
<dbReference type="InterPro" id="IPR029058">
    <property type="entry name" value="AB_hydrolase_fold"/>
</dbReference>
<dbReference type="InterPro" id="IPR050300">
    <property type="entry name" value="GDXG_lipolytic_enzyme"/>
</dbReference>
<evidence type="ECO:0000259" key="2">
    <source>
        <dbReference type="Pfam" id="PF07859"/>
    </source>
</evidence>
<dbReference type="InterPro" id="IPR013094">
    <property type="entry name" value="AB_hydrolase_3"/>
</dbReference>
<reference evidence="3" key="1">
    <citation type="submission" date="2020-05" db="EMBL/GenBank/DDBJ databases">
        <authorList>
            <person name="Chiriac C."/>
            <person name="Salcher M."/>
            <person name="Ghai R."/>
            <person name="Kavagutti S V."/>
        </authorList>
    </citation>
    <scope>NUCLEOTIDE SEQUENCE</scope>
</reference>
<dbReference type="SUPFAM" id="SSF53474">
    <property type="entry name" value="alpha/beta-Hydrolases"/>
    <property type="match status" value="1"/>
</dbReference>
<dbReference type="PANTHER" id="PTHR48081">
    <property type="entry name" value="AB HYDROLASE SUPERFAMILY PROTEIN C4A8.06C"/>
    <property type="match status" value="1"/>
</dbReference>
<feature type="domain" description="Alpha/beta hydrolase fold-3" evidence="2">
    <location>
        <begin position="85"/>
        <end position="294"/>
    </location>
</feature>
<dbReference type="PANTHER" id="PTHR48081:SF8">
    <property type="entry name" value="ALPHA_BETA HYDROLASE FOLD-3 DOMAIN-CONTAINING PROTEIN-RELATED"/>
    <property type="match status" value="1"/>
</dbReference>
<proteinExistence type="predicted"/>
<gene>
    <name evidence="3" type="ORF">UFOPK3331_01772</name>
</gene>
<evidence type="ECO:0000256" key="1">
    <source>
        <dbReference type="ARBA" id="ARBA00022801"/>
    </source>
</evidence>
<protein>
    <submittedName>
        <fullName evidence="3">Unannotated protein</fullName>
    </submittedName>
</protein>
<accession>A0A6J5ZXV3</accession>
<dbReference type="Gene3D" id="3.40.50.1820">
    <property type="entry name" value="alpha/beta hydrolase"/>
    <property type="match status" value="1"/>
</dbReference>